<evidence type="ECO:0000313" key="2">
    <source>
        <dbReference type="Proteomes" id="UP001157418"/>
    </source>
</evidence>
<sequence>MIDDKILVASNTKIRVLTLDNGEELLKFSTDVGLVKHMHMLDDTNTIITYVFGDKNLHMWKKWIKSTTISCKKL</sequence>
<dbReference type="AlphaFoldDB" id="A0AAU9MLR3"/>
<gene>
    <name evidence="1" type="ORF">LVIROSA_LOCUS14438</name>
</gene>
<protein>
    <submittedName>
        <fullName evidence="1">Uncharacterized protein</fullName>
    </submittedName>
</protein>
<dbReference type="PANTHER" id="PTHR45290:SF3">
    <property type="entry name" value="OS01G0649000 PROTEIN"/>
    <property type="match status" value="1"/>
</dbReference>
<dbReference type="EMBL" id="CAKMRJ010002223">
    <property type="protein sequence ID" value="CAH1427432.1"/>
    <property type="molecule type" value="Genomic_DNA"/>
</dbReference>
<reference evidence="1 2" key="1">
    <citation type="submission" date="2022-01" db="EMBL/GenBank/DDBJ databases">
        <authorList>
            <person name="Xiong W."/>
            <person name="Schranz E."/>
        </authorList>
    </citation>
    <scope>NUCLEOTIDE SEQUENCE [LARGE SCALE GENOMIC DNA]</scope>
</reference>
<organism evidence="1 2">
    <name type="scientific">Lactuca virosa</name>
    <dbReference type="NCBI Taxonomy" id="75947"/>
    <lineage>
        <taxon>Eukaryota</taxon>
        <taxon>Viridiplantae</taxon>
        <taxon>Streptophyta</taxon>
        <taxon>Embryophyta</taxon>
        <taxon>Tracheophyta</taxon>
        <taxon>Spermatophyta</taxon>
        <taxon>Magnoliopsida</taxon>
        <taxon>eudicotyledons</taxon>
        <taxon>Gunneridae</taxon>
        <taxon>Pentapetalae</taxon>
        <taxon>asterids</taxon>
        <taxon>campanulids</taxon>
        <taxon>Asterales</taxon>
        <taxon>Asteraceae</taxon>
        <taxon>Cichorioideae</taxon>
        <taxon>Cichorieae</taxon>
        <taxon>Lactucinae</taxon>
        <taxon>Lactuca</taxon>
    </lineage>
</organism>
<evidence type="ECO:0000313" key="1">
    <source>
        <dbReference type="EMBL" id="CAH1427432.1"/>
    </source>
</evidence>
<name>A0AAU9MLR3_9ASTR</name>
<accession>A0AAU9MLR3</accession>
<keyword evidence="2" id="KW-1185">Reference proteome</keyword>
<dbReference type="PANTHER" id="PTHR45290">
    <property type="entry name" value="OS03G0300300 PROTEIN"/>
    <property type="match status" value="1"/>
</dbReference>
<comment type="caution">
    <text evidence="1">The sequence shown here is derived from an EMBL/GenBank/DDBJ whole genome shotgun (WGS) entry which is preliminary data.</text>
</comment>
<dbReference type="Proteomes" id="UP001157418">
    <property type="component" value="Unassembled WGS sequence"/>
</dbReference>
<proteinExistence type="predicted"/>